<sequence length="1239" mass="132377">MLAHVADARWVIYTPDADMCEKDDGPLNGDVTGVRACRPDGIIPMSLRGANIYNFGVGRAPDQATFRGLMEEAADLVALGGGAVAAAVALPEVWLFTESNATVAIGDECLAGPEVVLHKRGPVHSTGDILIVGSVPKATVEQWRRTRAGTIYARVMTARFNPAGERCRPWSSVAETISESAMDHWQGTGPRTATWVTRVMACRNSGPEDHHRWWRATAKLNASDWGVAENGQLSSYVEAAGSMDQLELSNLVVIEKAAGRPQTVEYHDGGAAGDAAGVTGSAVIMRDEMDLFEGRQHVNPTVCCAPSLVEHASKEFEKESQIQKQARKAREERALLRQPPGKGGGGRVSLKQWARRLSHDVAAALAEMHLGGASSPPAGALILGAGLERHALPNSFGEQSFAASDFKIYRDPELCGSARQHALVLQRLRARGKRAFEKWLKKLLFGVVSDNGVARPRLTVTPMGGARALCWCQTIHEEILSRSFAISSRSAQIGPPSYGLLYFGSSGGPRKIAKCKECVQERVLVLTDSAGALLPDCGALARRPVADPASVTGAPREERVISRSGAVGRGLARVAPPSASPPERPPQGPPLEAYPAEALLQRRRRRARRRQGARGRVRALPGRAALETIVARAPARQLHRRLLARLARRPGMAIDPIATGAELDEFQAALVRFLNRMSTAALGAAVAEHLNEEFFDGGDQGAFPTALRRLAPGESRPPAPASVFVALANELVARGGLRQGAAILAAHRCYLRPGELSRATWSMARPPVSASGPGATATLALRPFEQGVSSNTGAFDETVQIDWPPLCLAGAGSVALGESAVQNARELGLDDAIGELMMHRLQHSGPSADFLVGRWSWTAASGRRMAAPSPPDATGAIRKPGFTWNEARQRVQHSDGSVRTSVTRILDAGGGTAASPPRPRAIASVGHPGPVTSFFSKASSSGTAELSRSSRGGSSRGGSSWKSSRSSSCDPHGRDGDISSGPGPGSRCSSGGWDTSTNSSEHSRPRTPPDVAPSPNGPNGLLMPDPIRTSTMRPSLPTSSLTRPYSIRTSLMLPPTLFDDDQVTEGKAEQPPAESSSRETPASAELAACAQPAADPRVVVAEPSAARAQMGPLLKRDPFGRDVPCRREPPTKEWSVDPLVKYLRGVVQQIEHNIQNHCVPTAEKLDAFVSRLMANTERHVRRAPKKRRHALQVLLSRRNFARHENQRVTTPEELKTTLNSVIEDLLRDISGGSSTCPSS</sequence>
<protein>
    <submittedName>
        <fullName evidence="2">Uncharacterized protein</fullName>
    </submittedName>
</protein>
<feature type="compositionally biased region" description="Pro residues" evidence="1">
    <location>
        <begin position="1006"/>
        <end position="1016"/>
    </location>
</feature>
<evidence type="ECO:0000313" key="2">
    <source>
        <dbReference type="EMBL" id="CAK0906639.1"/>
    </source>
</evidence>
<feature type="compositionally biased region" description="Low complexity" evidence="1">
    <location>
        <begin position="978"/>
        <end position="992"/>
    </location>
</feature>
<name>A0ABN9Y2V7_9DINO</name>
<comment type="caution">
    <text evidence="2">The sequence shown here is derived from an EMBL/GenBank/DDBJ whole genome shotgun (WGS) entry which is preliminary data.</text>
</comment>
<feature type="compositionally biased region" description="Pro residues" evidence="1">
    <location>
        <begin position="578"/>
        <end position="589"/>
    </location>
</feature>
<gene>
    <name evidence="2" type="ORF">PCOR1329_LOCUS81897</name>
</gene>
<dbReference type="Proteomes" id="UP001189429">
    <property type="component" value="Unassembled WGS sequence"/>
</dbReference>
<reference evidence="2" key="1">
    <citation type="submission" date="2023-10" db="EMBL/GenBank/DDBJ databases">
        <authorList>
            <person name="Chen Y."/>
            <person name="Shah S."/>
            <person name="Dougan E. K."/>
            <person name="Thang M."/>
            <person name="Chan C."/>
        </authorList>
    </citation>
    <scope>NUCLEOTIDE SEQUENCE [LARGE SCALE GENOMIC DNA]</scope>
</reference>
<feature type="compositionally biased region" description="Low complexity" evidence="1">
    <location>
        <begin position="947"/>
        <end position="968"/>
    </location>
</feature>
<feature type="compositionally biased region" description="Polar residues" evidence="1">
    <location>
        <begin position="1028"/>
        <end position="1049"/>
    </location>
</feature>
<feature type="region of interest" description="Disordered" evidence="1">
    <location>
        <begin position="570"/>
        <end position="595"/>
    </location>
</feature>
<dbReference type="EMBL" id="CAUYUJ010021726">
    <property type="protein sequence ID" value="CAK0906639.1"/>
    <property type="molecule type" value="Genomic_DNA"/>
</dbReference>
<evidence type="ECO:0000313" key="3">
    <source>
        <dbReference type="Proteomes" id="UP001189429"/>
    </source>
</evidence>
<feature type="region of interest" description="Disordered" evidence="1">
    <location>
        <begin position="907"/>
        <end position="1085"/>
    </location>
</feature>
<organism evidence="2 3">
    <name type="scientific">Prorocentrum cordatum</name>
    <dbReference type="NCBI Taxonomy" id="2364126"/>
    <lineage>
        <taxon>Eukaryota</taxon>
        <taxon>Sar</taxon>
        <taxon>Alveolata</taxon>
        <taxon>Dinophyceae</taxon>
        <taxon>Prorocentrales</taxon>
        <taxon>Prorocentraceae</taxon>
        <taxon>Prorocentrum</taxon>
    </lineage>
</organism>
<accession>A0ABN9Y2V7</accession>
<feature type="compositionally biased region" description="Polar residues" evidence="1">
    <location>
        <begin position="933"/>
        <end position="946"/>
    </location>
</feature>
<proteinExistence type="predicted"/>
<evidence type="ECO:0000256" key="1">
    <source>
        <dbReference type="SAM" id="MobiDB-lite"/>
    </source>
</evidence>
<keyword evidence="3" id="KW-1185">Reference proteome</keyword>